<dbReference type="Gene3D" id="1.10.12.10">
    <property type="entry name" value="Lyase 2-enoyl-coa Hydratase, Chain A, domain 2"/>
    <property type="match status" value="1"/>
</dbReference>
<reference evidence="1" key="1">
    <citation type="submission" date="2022-06" db="EMBL/GenBank/DDBJ databases">
        <title>Natrinema sp. a new haloarchaeum isolate from saline soil.</title>
        <authorList>
            <person name="Strakova D."/>
            <person name="Galisteo C."/>
            <person name="Sanchez-Porro C."/>
            <person name="Ventosa A."/>
        </authorList>
    </citation>
    <scope>NUCLEOTIDE SEQUENCE</scope>
    <source>
        <strain evidence="1">S1CR25-10</strain>
    </source>
</reference>
<dbReference type="Gene3D" id="3.90.226.10">
    <property type="entry name" value="2-enoyl-CoA Hydratase, Chain A, domain 1"/>
    <property type="match status" value="1"/>
</dbReference>
<dbReference type="AlphaFoldDB" id="A0A9Q4Q4T8"/>
<keyword evidence="2" id="KW-1185">Reference proteome</keyword>
<dbReference type="InterPro" id="IPR001753">
    <property type="entry name" value="Enoyl-CoA_hydra/iso"/>
</dbReference>
<evidence type="ECO:0000313" key="1">
    <source>
        <dbReference type="EMBL" id="MDF9747827.1"/>
    </source>
</evidence>
<dbReference type="CDD" id="cd06558">
    <property type="entry name" value="crotonase-like"/>
    <property type="match status" value="1"/>
</dbReference>
<gene>
    <name evidence="1" type="ORF">NDI89_19800</name>
</gene>
<dbReference type="PANTHER" id="PTHR43459:SF3">
    <property type="entry name" value="ENOYL-COA HYDRATASE ECHA15 (ENOYL HYDRASE) (UNSATURATED ACYL-COA HYDRATASE) (CROTONASE)-RELATED"/>
    <property type="match status" value="1"/>
</dbReference>
<dbReference type="PANTHER" id="PTHR43459">
    <property type="entry name" value="ENOYL-COA HYDRATASE"/>
    <property type="match status" value="1"/>
</dbReference>
<evidence type="ECO:0000313" key="2">
    <source>
        <dbReference type="Proteomes" id="UP001154061"/>
    </source>
</evidence>
<organism evidence="1 2">
    <name type="scientific">Natrinema salsiterrestre</name>
    <dbReference type="NCBI Taxonomy" id="2950540"/>
    <lineage>
        <taxon>Archaea</taxon>
        <taxon>Methanobacteriati</taxon>
        <taxon>Methanobacteriota</taxon>
        <taxon>Stenosarchaea group</taxon>
        <taxon>Halobacteria</taxon>
        <taxon>Halobacteriales</taxon>
        <taxon>Natrialbaceae</taxon>
        <taxon>Natrinema</taxon>
    </lineage>
</organism>
<dbReference type="EMBL" id="JAMQOT010000009">
    <property type="protein sequence ID" value="MDF9747827.1"/>
    <property type="molecule type" value="Genomic_DNA"/>
</dbReference>
<dbReference type="InterPro" id="IPR029045">
    <property type="entry name" value="ClpP/crotonase-like_dom_sf"/>
</dbReference>
<dbReference type="Pfam" id="PF00378">
    <property type="entry name" value="ECH_1"/>
    <property type="match status" value="1"/>
</dbReference>
<dbReference type="SUPFAM" id="SSF52096">
    <property type="entry name" value="ClpP/crotonase"/>
    <property type="match status" value="1"/>
</dbReference>
<accession>A0A9Q4Q4T8</accession>
<protein>
    <submittedName>
        <fullName evidence="1">Enoyl-CoA hydratase/isomerase family protein</fullName>
    </submittedName>
</protein>
<dbReference type="InterPro" id="IPR014748">
    <property type="entry name" value="Enoyl-CoA_hydra_C"/>
</dbReference>
<proteinExistence type="predicted"/>
<dbReference type="Proteomes" id="UP001154061">
    <property type="component" value="Unassembled WGS sequence"/>
</dbReference>
<dbReference type="RefSeq" id="WP_277524193.1">
    <property type="nucleotide sequence ID" value="NZ_JAMQOT010000009.1"/>
</dbReference>
<name>A0A9Q4Q4T8_9EURY</name>
<sequence length="265" mass="28369">MQDYENLAVTLDDDVLRIAIDRPDALNAVNAPLHAELAEVFDDAYDADARVVVLTGNGDAFSAGGDVNWMKESVEEPGKFLETAREGEEIIESIVNLEKPVIAKVNGDATGLGATIALFCDIVMMSEDARIGDPHVSVALVAGDGGAVIWPLLTSLNKAKELLMTGDLLSAEAAEDLGLVNHVVPATELDDATDEMVTKLATGPQTAIRYTKKTLNSWLELGNDLALTKGIALEAAAQQHPDHEEAVEAFLDKRQPDFPSGRDHE</sequence>
<comment type="caution">
    <text evidence="1">The sequence shown here is derived from an EMBL/GenBank/DDBJ whole genome shotgun (WGS) entry which is preliminary data.</text>
</comment>